<dbReference type="eggNOG" id="arCOG05576">
    <property type="taxonomic scope" value="Archaea"/>
</dbReference>
<protein>
    <submittedName>
        <fullName evidence="1">Uncharacterized protein</fullName>
    </submittedName>
</protein>
<name>G7VGU5_9CREN</name>
<dbReference type="GeneID" id="11594739"/>
<dbReference type="Proteomes" id="UP000005867">
    <property type="component" value="Chromosome"/>
</dbReference>
<reference evidence="1 2" key="1">
    <citation type="journal article" date="2012" name="J. Bacteriol.">
        <title>Complete genome sequence of strain 1860, a crenarchaeon of the genus pyrobaculum able to grow with various electron acceptors.</title>
        <authorList>
            <person name="Mardanov A.V."/>
            <person name="Gumerov V.M."/>
            <person name="Slobodkina G.B."/>
            <person name="Beletsky A.V."/>
            <person name="Bonch-Osmolovskaya E.A."/>
            <person name="Ravin N.V."/>
            <person name="Skryabin K.G."/>
        </authorList>
    </citation>
    <scope>NUCLEOTIDE SEQUENCE [LARGE SCALE GENOMIC DNA]</scope>
    <source>
        <strain evidence="1 2">1860</strain>
    </source>
</reference>
<sequence>MSPRITILREEAAAEEGDVIIDARGQPQFFDVVILSGRELKSIVATGAVSAGVPIGVGKYTKKPVAAVIGEKIYIKGVPLTLYAEMGILEKELTEALSKTSHETDILLRKLKEIVVAERRRHKRSQTLSILGQYVAGEINELPPHLADLLGGLDRESIRKLFDRLVEEIY</sequence>
<evidence type="ECO:0000313" key="2">
    <source>
        <dbReference type="Proteomes" id="UP000005867"/>
    </source>
</evidence>
<accession>G7VGU5</accession>
<dbReference type="KEGG" id="pyr:P186_0475"/>
<organism evidence="1 2">
    <name type="scientific">Pyrobaculum ferrireducens</name>
    <dbReference type="NCBI Taxonomy" id="1104324"/>
    <lineage>
        <taxon>Archaea</taxon>
        <taxon>Thermoproteota</taxon>
        <taxon>Thermoprotei</taxon>
        <taxon>Thermoproteales</taxon>
        <taxon>Thermoproteaceae</taxon>
        <taxon>Pyrobaculum</taxon>
    </lineage>
</organism>
<dbReference type="OrthoDB" id="28287at2157"/>
<dbReference type="AlphaFoldDB" id="G7VGU5"/>
<dbReference type="HOGENOM" id="CLU_1582951_0_0_2"/>
<dbReference type="STRING" id="1104324.P186_0475"/>
<dbReference type="EMBL" id="CP003098">
    <property type="protein sequence ID" value="AET31928.1"/>
    <property type="molecule type" value="Genomic_DNA"/>
</dbReference>
<keyword evidence="2" id="KW-1185">Reference proteome</keyword>
<dbReference type="RefSeq" id="WP_014287756.1">
    <property type="nucleotide sequence ID" value="NC_016645.1"/>
</dbReference>
<dbReference type="BioCyc" id="PSP1104324:GJSN-463-MONOMER"/>
<gene>
    <name evidence="1" type="ORF">P186_0475</name>
</gene>
<proteinExistence type="predicted"/>
<evidence type="ECO:0000313" key="1">
    <source>
        <dbReference type="EMBL" id="AET31928.1"/>
    </source>
</evidence>